<comment type="subcellular location">
    <subcellularLocation>
        <location evidence="1">Nucleus</location>
    </subcellularLocation>
</comment>
<dbReference type="GO" id="GO:0003684">
    <property type="term" value="F:damaged DNA binding"/>
    <property type="evidence" value="ECO:0007669"/>
    <property type="project" value="TreeGrafter"/>
</dbReference>
<gene>
    <name evidence="4" type="ORF">chiPu_0001397</name>
</gene>
<evidence type="ECO:0000256" key="2">
    <source>
        <dbReference type="ARBA" id="ARBA00009761"/>
    </source>
</evidence>
<protein>
    <recommendedName>
        <fullName evidence="6">Replication protein A 14 kDa subunit</fullName>
    </recommendedName>
</protein>
<dbReference type="Pfam" id="PF08661">
    <property type="entry name" value="Rep_fac-A_3"/>
    <property type="match status" value="1"/>
</dbReference>
<dbReference type="AlphaFoldDB" id="A0A401RXY0"/>
<keyword evidence="3" id="KW-0539">Nucleus</keyword>
<dbReference type="OMA" id="HEFPEYY"/>
<dbReference type="InterPro" id="IPR012340">
    <property type="entry name" value="NA-bd_OB-fold"/>
</dbReference>
<sequence>MADDLEGPRTRINTSLVSRFTGRAVCFVGRVQKVHPSGISFVLSDGDGKNVTVEMTDPLDEELSGVIEVVGKITPKATIKAAYYAPFREDKSSFDLHLYNEALNIIHEFPQYYPFSVTASG</sequence>
<dbReference type="InterPro" id="IPR013970">
    <property type="entry name" value="Rfa2"/>
</dbReference>
<dbReference type="GO" id="GO:0006284">
    <property type="term" value="P:base-excision repair"/>
    <property type="evidence" value="ECO:0007669"/>
    <property type="project" value="TreeGrafter"/>
</dbReference>
<dbReference type="PANTHER" id="PTHR15114">
    <property type="entry name" value="REPLICATION PROTEIN A3"/>
    <property type="match status" value="1"/>
</dbReference>
<accession>A0A401RXY0</accession>
<dbReference type="OrthoDB" id="188186at2759"/>
<organism evidence="4 5">
    <name type="scientific">Chiloscyllium punctatum</name>
    <name type="common">Brownbanded bambooshark</name>
    <name type="synonym">Hemiscyllium punctatum</name>
    <dbReference type="NCBI Taxonomy" id="137246"/>
    <lineage>
        <taxon>Eukaryota</taxon>
        <taxon>Metazoa</taxon>
        <taxon>Chordata</taxon>
        <taxon>Craniata</taxon>
        <taxon>Vertebrata</taxon>
        <taxon>Chondrichthyes</taxon>
        <taxon>Elasmobranchii</taxon>
        <taxon>Galeomorphii</taxon>
        <taxon>Galeoidea</taxon>
        <taxon>Orectolobiformes</taxon>
        <taxon>Hemiscylliidae</taxon>
        <taxon>Chiloscyllium</taxon>
    </lineage>
</organism>
<reference evidence="4 5" key="1">
    <citation type="journal article" date="2018" name="Nat. Ecol. Evol.">
        <title>Shark genomes provide insights into elasmobranch evolution and the origin of vertebrates.</title>
        <authorList>
            <person name="Hara Y"/>
            <person name="Yamaguchi K"/>
            <person name="Onimaru K"/>
            <person name="Kadota M"/>
            <person name="Koyanagi M"/>
            <person name="Keeley SD"/>
            <person name="Tatsumi K"/>
            <person name="Tanaka K"/>
            <person name="Motone F"/>
            <person name="Kageyama Y"/>
            <person name="Nozu R"/>
            <person name="Adachi N"/>
            <person name="Nishimura O"/>
            <person name="Nakagawa R"/>
            <person name="Tanegashima C"/>
            <person name="Kiyatake I"/>
            <person name="Matsumoto R"/>
            <person name="Murakumo K"/>
            <person name="Nishida K"/>
            <person name="Terakita A"/>
            <person name="Kuratani S"/>
            <person name="Sato K"/>
            <person name="Hyodo S Kuraku.S."/>
        </authorList>
    </citation>
    <scope>NUCLEOTIDE SEQUENCE [LARGE SCALE GENOMIC DNA]</scope>
</reference>
<dbReference type="Proteomes" id="UP000287033">
    <property type="component" value="Unassembled WGS sequence"/>
</dbReference>
<dbReference type="GO" id="GO:0000724">
    <property type="term" value="P:double-strand break repair via homologous recombination"/>
    <property type="evidence" value="ECO:0007669"/>
    <property type="project" value="TreeGrafter"/>
</dbReference>
<dbReference type="GO" id="GO:0006289">
    <property type="term" value="P:nucleotide-excision repair"/>
    <property type="evidence" value="ECO:0007669"/>
    <property type="project" value="TreeGrafter"/>
</dbReference>
<dbReference type="GO" id="GO:0006298">
    <property type="term" value="P:mismatch repair"/>
    <property type="evidence" value="ECO:0007669"/>
    <property type="project" value="TreeGrafter"/>
</dbReference>
<dbReference type="GO" id="GO:0035861">
    <property type="term" value="C:site of double-strand break"/>
    <property type="evidence" value="ECO:0007669"/>
    <property type="project" value="TreeGrafter"/>
</dbReference>
<evidence type="ECO:0000256" key="1">
    <source>
        <dbReference type="ARBA" id="ARBA00004123"/>
    </source>
</evidence>
<dbReference type="FunFam" id="2.40.50.140:FF:000395">
    <property type="entry name" value="Replication protein A3"/>
    <property type="match status" value="1"/>
</dbReference>
<name>A0A401RXY0_CHIPU</name>
<keyword evidence="5" id="KW-1185">Reference proteome</keyword>
<dbReference type="STRING" id="137246.A0A401RXY0"/>
<dbReference type="SUPFAM" id="SSF50249">
    <property type="entry name" value="Nucleic acid-binding proteins"/>
    <property type="match status" value="1"/>
</dbReference>
<dbReference type="Gene3D" id="2.40.50.140">
    <property type="entry name" value="Nucleic acid-binding proteins"/>
    <property type="match status" value="1"/>
</dbReference>
<evidence type="ECO:0000256" key="3">
    <source>
        <dbReference type="ARBA" id="ARBA00023242"/>
    </source>
</evidence>
<comment type="caution">
    <text evidence="4">The sequence shown here is derived from an EMBL/GenBank/DDBJ whole genome shotgun (WGS) entry which is preliminary data.</text>
</comment>
<dbReference type="PANTHER" id="PTHR15114:SF1">
    <property type="entry name" value="REPLICATION PROTEIN A 14 KDA SUBUNIT"/>
    <property type="match status" value="1"/>
</dbReference>
<dbReference type="GO" id="GO:0005662">
    <property type="term" value="C:DNA replication factor A complex"/>
    <property type="evidence" value="ECO:0007669"/>
    <property type="project" value="TreeGrafter"/>
</dbReference>
<evidence type="ECO:0008006" key="6">
    <source>
        <dbReference type="Google" id="ProtNLM"/>
    </source>
</evidence>
<dbReference type="CDD" id="cd04479">
    <property type="entry name" value="RPA3"/>
    <property type="match status" value="1"/>
</dbReference>
<dbReference type="EMBL" id="BEZZ01000021">
    <property type="protein sequence ID" value="GCC23006.1"/>
    <property type="molecule type" value="Genomic_DNA"/>
</dbReference>
<proteinExistence type="inferred from homology"/>
<dbReference type="GO" id="GO:0006260">
    <property type="term" value="P:DNA replication"/>
    <property type="evidence" value="ECO:0007669"/>
    <property type="project" value="InterPro"/>
</dbReference>
<evidence type="ECO:0000313" key="5">
    <source>
        <dbReference type="Proteomes" id="UP000287033"/>
    </source>
</evidence>
<comment type="similarity">
    <text evidence="2">Belongs to the replication factor A protein 3 family.</text>
</comment>
<evidence type="ECO:0000313" key="4">
    <source>
        <dbReference type="EMBL" id="GCC23006.1"/>
    </source>
</evidence>
<dbReference type="GO" id="GO:0003697">
    <property type="term" value="F:single-stranded DNA binding"/>
    <property type="evidence" value="ECO:0007669"/>
    <property type="project" value="TreeGrafter"/>
</dbReference>